<feature type="transmembrane region" description="Helical" evidence="1">
    <location>
        <begin position="145"/>
        <end position="163"/>
    </location>
</feature>
<dbReference type="Proteomes" id="UP000198893">
    <property type="component" value="Unassembled WGS sequence"/>
</dbReference>
<dbReference type="RefSeq" id="WP_093116645.1">
    <property type="nucleotide sequence ID" value="NZ_FODS01000005.1"/>
</dbReference>
<dbReference type="OrthoDB" id="9813718at2"/>
<protein>
    <submittedName>
        <fullName evidence="4">Uncharacterized membrane protein, DUF4010 family</fullName>
    </submittedName>
</protein>
<feature type="transmembrane region" description="Helical" evidence="1">
    <location>
        <begin position="398"/>
        <end position="418"/>
    </location>
</feature>
<feature type="transmembrane region" description="Helical" evidence="1">
    <location>
        <begin position="365"/>
        <end position="392"/>
    </location>
</feature>
<dbReference type="PANTHER" id="PTHR39084">
    <property type="entry name" value="MEMBRANE PROTEIN-RELATED"/>
    <property type="match status" value="1"/>
</dbReference>
<dbReference type="EMBL" id="FODS01000005">
    <property type="protein sequence ID" value="SEO45170.1"/>
    <property type="molecule type" value="Genomic_DNA"/>
</dbReference>
<dbReference type="InterPro" id="IPR049177">
    <property type="entry name" value="MgtC_SapB_SrpB_YhiD_N"/>
</dbReference>
<dbReference type="Pfam" id="PF13194">
    <property type="entry name" value="DUF4010"/>
    <property type="match status" value="1"/>
</dbReference>
<evidence type="ECO:0000259" key="2">
    <source>
        <dbReference type="Pfam" id="PF02308"/>
    </source>
</evidence>
<feature type="transmembrane region" description="Helical" evidence="1">
    <location>
        <begin position="272"/>
        <end position="290"/>
    </location>
</feature>
<reference evidence="4 5" key="1">
    <citation type="submission" date="2016-10" db="EMBL/GenBank/DDBJ databases">
        <authorList>
            <person name="de Groot N.N."/>
        </authorList>
    </citation>
    <scope>NUCLEOTIDE SEQUENCE [LARGE SCALE GENOMIC DNA]</scope>
    <source>
        <strain evidence="4 5">DSM 27842</strain>
    </source>
</reference>
<sequence length="422" mass="44035">MEDTDLYQRLAMAVAIGLLFGLERGWHGRNEAEGDRMAGIRTFALTGLFGGVCGWLSLILGEIFLGIALFGVCVLVGLSYWTRLRKQNDIGMTTEIALLLAFGLGAASVVAEVAPAATAAVAAASLLATKDILHRWLTKIREYELYAALQLAVISVVILPLLPDQGYGPGGVLNPYELWWAVVVVAGLSFFGYLAIRVAGARLGILITGLFGGMASSTSTTLAFSRMARDDTKLRPILAVGVVVAGSVTCLRILAVSAIFERSLIPSLAPPMVLMAMIGFTGAVVLKLLADHEGGAPSELEELSNPLALRTALSFGVILSVVVLITHFLRDWFGTGGIYAAAGFSGIADVDALTISVSRMAGEDLAIVTATGAIVLAVSVNTAVKGGIALVFASGGGFGLRIMGIYALMIAVGAIFVFRGLS</sequence>
<keyword evidence="1" id="KW-1133">Transmembrane helix</keyword>
<feature type="domain" description="MgtC/SapB/SrpB/YhiD N-terminal" evidence="2">
    <location>
        <begin position="10"/>
        <end position="135"/>
    </location>
</feature>
<evidence type="ECO:0000313" key="5">
    <source>
        <dbReference type="Proteomes" id="UP000198893"/>
    </source>
</evidence>
<feature type="transmembrane region" description="Helical" evidence="1">
    <location>
        <begin position="237"/>
        <end position="260"/>
    </location>
</feature>
<accession>A0A1H8PT90</accession>
<feature type="domain" description="DUF4010" evidence="3">
    <location>
        <begin position="183"/>
        <end position="392"/>
    </location>
</feature>
<feature type="transmembrane region" description="Helical" evidence="1">
    <location>
        <begin position="310"/>
        <end position="329"/>
    </location>
</feature>
<keyword evidence="1" id="KW-0472">Membrane</keyword>
<feature type="transmembrane region" description="Helical" evidence="1">
    <location>
        <begin position="38"/>
        <end position="57"/>
    </location>
</feature>
<organism evidence="4 5">
    <name type="scientific">Salinihabitans flavidus</name>
    <dbReference type="NCBI Taxonomy" id="569882"/>
    <lineage>
        <taxon>Bacteria</taxon>
        <taxon>Pseudomonadati</taxon>
        <taxon>Pseudomonadota</taxon>
        <taxon>Alphaproteobacteria</taxon>
        <taxon>Rhodobacterales</taxon>
        <taxon>Roseobacteraceae</taxon>
        <taxon>Salinihabitans</taxon>
    </lineage>
</organism>
<keyword evidence="5" id="KW-1185">Reference proteome</keyword>
<keyword evidence="1" id="KW-0812">Transmembrane</keyword>
<name>A0A1H8PT90_9RHOB</name>
<evidence type="ECO:0000259" key="3">
    <source>
        <dbReference type="Pfam" id="PF13194"/>
    </source>
</evidence>
<feature type="transmembrane region" description="Helical" evidence="1">
    <location>
        <begin position="63"/>
        <end position="81"/>
    </location>
</feature>
<dbReference type="Pfam" id="PF02308">
    <property type="entry name" value="MgtC"/>
    <property type="match status" value="1"/>
</dbReference>
<dbReference type="InterPro" id="IPR025105">
    <property type="entry name" value="DUF4010"/>
</dbReference>
<evidence type="ECO:0000256" key="1">
    <source>
        <dbReference type="SAM" id="Phobius"/>
    </source>
</evidence>
<dbReference type="AlphaFoldDB" id="A0A1H8PT90"/>
<evidence type="ECO:0000313" key="4">
    <source>
        <dbReference type="EMBL" id="SEO45170.1"/>
    </source>
</evidence>
<feature type="transmembrane region" description="Helical" evidence="1">
    <location>
        <begin position="203"/>
        <end position="225"/>
    </location>
</feature>
<feature type="transmembrane region" description="Helical" evidence="1">
    <location>
        <begin position="178"/>
        <end position="196"/>
    </location>
</feature>
<proteinExistence type="predicted"/>
<dbReference type="PANTHER" id="PTHR39084:SF1">
    <property type="entry name" value="DUF4010 DOMAIN-CONTAINING PROTEIN"/>
    <property type="match status" value="1"/>
</dbReference>
<gene>
    <name evidence="4" type="ORF">SAMN04490248_105133</name>
</gene>